<dbReference type="GO" id="GO:0003700">
    <property type="term" value="F:DNA-binding transcription factor activity"/>
    <property type="evidence" value="ECO:0007669"/>
    <property type="project" value="InterPro"/>
</dbReference>
<organism evidence="5 6">
    <name type="scientific">Pseudopedobacter saltans</name>
    <dbReference type="NCBI Taxonomy" id="151895"/>
    <lineage>
        <taxon>Bacteria</taxon>
        <taxon>Pseudomonadati</taxon>
        <taxon>Bacteroidota</taxon>
        <taxon>Sphingobacteriia</taxon>
        <taxon>Sphingobacteriales</taxon>
        <taxon>Sphingobacteriaceae</taxon>
        <taxon>Pseudopedobacter</taxon>
    </lineage>
</organism>
<dbReference type="InterPro" id="IPR018062">
    <property type="entry name" value="HTH_AraC-typ_CS"/>
</dbReference>
<proteinExistence type="predicted"/>
<dbReference type="InterPro" id="IPR020449">
    <property type="entry name" value="Tscrpt_reg_AraC-type_HTH"/>
</dbReference>
<evidence type="ECO:0000313" key="6">
    <source>
        <dbReference type="Proteomes" id="UP000249645"/>
    </source>
</evidence>
<keyword evidence="3" id="KW-0804">Transcription</keyword>
<gene>
    <name evidence="5" type="ORF">DI598_09610</name>
</gene>
<dbReference type="PROSITE" id="PS01124">
    <property type="entry name" value="HTH_ARAC_FAMILY_2"/>
    <property type="match status" value="1"/>
</dbReference>
<protein>
    <submittedName>
        <fullName evidence="5">AraC family transcriptional regulator</fullName>
    </submittedName>
</protein>
<evidence type="ECO:0000256" key="3">
    <source>
        <dbReference type="ARBA" id="ARBA00023163"/>
    </source>
</evidence>
<dbReference type="Pfam" id="PF12833">
    <property type="entry name" value="HTH_18"/>
    <property type="match status" value="1"/>
</dbReference>
<dbReference type="SMART" id="SM00342">
    <property type="entry name" value="HTH_ARAC"/>
    <property type="match status" value="1"/>
</dbReference>
<dbReference type="InterPro" id="IPR053142">
    <property type="entry name" value="PchR_regulatory_protein"/>
</dbReference>
<evidence type="ECO:0000256" key="1">
    <source>
        <dbReference type="ARBA" id="ARBA00023015"/>
    </source>
</evidence>
<dbReference type="SUPFAM" id="SSF46689">
    <property type="entry name" value="Homeodomain-like"/>
    <property type="match status" value="1"/>
</dbReference>
<dbReference type="Proteomes" id="UP000249645">
    <property type="component" value="Unassembled WGS sequence"/>
</dbReference>
<reference evidence="5 6" key="1">
    <citation type="submission" date="2017-11" db="EMBL/GenBank/DDBJ databases">
        <title>Infants hospitalized years apart are colonized by the same room-sourced microbial strains.</title>
        <authorList>
            <person name="Brooks B."/>
            <person name="Olm M.R."/>
            <person name="Firek B.A."/>
            <person name="Baker R."/>
            <person name="Thomas B.C."/>
            <person name="Morowitz M.J."/>
            <person name="Banfield J.F."/>
        </authorList>
    </citation>
    <scope>NUCLEOTIDE SEQUENCE [LARGE SCALE GENOMIC DNA]</scope>
    <source>
        <strain evidence="5">S2_009_000_R2_76</strain>
    </source>
</reference>
<dbReference type="AlphaFoldDB" id="A0A2W5F386"/>
<dbReference type="Gene3D" id="1.10.10.60">
    <property type="entry name" value="Homeodomain-like"/>
    <property type="match status" value="1"/>
</dbReference>
<evidence type="ECO:0000256" key="2">
    <source>
        <dbReference type="ARBA" id="ARBA00023125"/>
    </source>
</evidence>
<dbReference type="PANTHER" id="PTHR47893">
    <property type="entry name" value="REGULATORY PROTEIN PCHR"/>
    <property type="match status" value="1"/>
</dbReference>
<evidence type="ECO:0000259" key="4">
    <source>
        <dbReference type="PROSITE" id="PS01124"/>
    </source>
</evidence>
<comment type="caution">
    <text evidence="5">The sequence shown here is derived from an EMBL/GenBank/DDBJ whole genome shotgun (WGS) entry which is preliminary data.</text>
</comment>
<dbReference type="InterPro" id="IPR009057">
    <property type="entry name" value="Homeodomain-like_sf"/>
</dbReference>
<name>A0A2W5F386_9SPHI</name>
<dbReference type="InterPro" id="IPR018060">
    <property type="entry name" value="HTH_AraC"/>
</dbReference>
<feature type="domain" description="HTH araC/xylS-type" evidence="4">
    <location>
        <begin position="198"/>
        <end position="296"/>
    </location>
</feature>
<dbReference type="GO" id="GO:0043565">
    <property type="term" value="F:sequence-specific DNA binding"/>
    <property type="evidence" value="ECO:0007669"/>
    <property type="project" value="InterPro"/>
</dbReference>
<keyword evidence="2" id="KW-0238">DNA-binding</keyword>
<sequence>MGYHIGDKMKANVELYFEKTFDFLPELAVFATSYLVKKSFTRHTTPPENIQNSIRFFFHNVFESKNKSKQSQGVSQRPYVRVFPSSQPHESRFKKNKQVNGIAVFVDSEYLKKILGNDAAHFQYLFDNDNNFLIEEIMTDDILRTANELIGELDAGILKDFFYRLKVMELLYNLFLSLKKRANSKPLKLSQSDIAAIYKVRDALILSLQKSPSMEALKKIAGLNENKMRQLFIQIFGMGIYDYFQYQRITEAARLLREEQLSVSEVGYQLGFENLSHFTRTFEKIIGMKPKKYAMKLG</sequence>
<dbReference type="PROSITE" id="PS00041">
    <property type="entry name" value="HTH_ARAC_FAMILY_1"/>
    <property type="match status" value="1"/>
</dbReference>
<accession>A0A2W5F386</accession>
<dbReference type="PANTHER" id="PTHR47893:SF1">
    <property type="entry name" value="REGULATORY PROTEIN PCHR"/>
    <property type="match status" value="1"/>
</dbReference>
<keyword evidence="1" id="KW-0805">Transcription regulation</keyword>
<evidence type="ECO:0000313" key="5">
    <source>
        <dbReference type="EMBL" id="PZP48694.1"/>
    </source>
</evidence>
<dbReference type="PRINTS" id="PR00032">
    <property type="entry name" value="HTHARAC"/>
</dbReference>
<dbReference type="EMBL" id="QFOI01000152">
    <property type="protein sequence ID" value="PZP48694.1"/>
    <property type="molecule type" value="Genomic_DNA"/>
</dbReference>